<gene>
    <name evidence="1" type="ORF">BGZ70_002118</name>
</gene>
<dbReference type="PANTHER" id="PTHR12224">
    <property type="entry name" value="BETA-1,4-MANNOSYL-GLYCOPROTEIN BETA-1,4-N-ACETYLGLUCOSAMINYL-TRANSFERASE"/>
    <property type="match status" value="1"/>
</dbReference>
<dbReference type="GO" id="GO:0006044">
    <property type="term" value="P:N-acetylglucosamine metabolic process"/>
    <property type="evidence" value="ECO:0007669"/>
    <property type="project" value="TreeGrafter"/>
</dbReference>
<comment type="caution">
    <text evidence="1">The sequence shown here is derived from an EMBL/GenBank/DDBJ whole genome shotgun (WGS) entry which is preliminary data.</text>
</comment>
<evidence type="ECO:0000313" key="1">
    <source>
        <dbReference type="EMBL" id="KAF9966505.1"/>
    </source>
</evidence>
<dbReference type="EMBL" id="JAAAHY010000150">
    <property type="protein sequence ID" value="KAF9966505.1"/>
    <property type="molecule type" value="Genomic_DNA"/>
</dbReference>
<name>A0A9P6M4X1_MORAP</name>
<sequence length="328" mass="38716">MVNDELDALWIRLSELYDVMDTFYIVETNMTFSGLPKPLYFADNRRRFEQFSDKIIHVIVPPIPPEDYKLYSEVWQVGMWLNEMWVRNKGLRIAVDAHRPREGDWIILSDLDELPRASFIKALAHPDPSTELGRQLDQDSPEWAGDLLRLGCKYYFYSYEYLLDHGWNGPVAFRFREPDSPIFLKTGPVAERNTKRLRGLMRDDWIGTGNMLRMQRDGDGAHMPEQCHHCSWCFANITQVLRKMDSWSHQEYNLKRYRERAWILERAKTGTDPFERPTETYTYIPNNRDMPTYILQNQDKFSFMCKRYGQPNAGFLDVNPNDPLGPLL</sequence>
<dbReference type="GO" id="GO:0016020">
    <property type="term" value="C:membrane"/>
    <property type="evidence" value="ECO:0007669"/>
    <property type="project" value="InterPro"/>
</dbReference>
<evidence type="ECO:0008006" key="3">
    <source>
        <dbReference type="Google" id="ProtNLM"/>
    </source>
</evidence>
<dbReference type="InterPro" id="IPR006813">
    <property type="entry name" value="Glyco_trans_17"/>
</dbReference>
<reference evidence="1" key="1">
    <citation type="journal article" date="2020" name="Fungal Divers.">
        <title>Resolving the Mortierellaceae phylogeny through synthesis of multi-gene phylogenetics and phylogenomics.</title>
        <authorList>
            <person name="Vandepol N."/>
            <person name="Liber J."/>
            <person name="Desiro A."/>
            <person name="Na H."/>
            <person name="Kennedy M."/>
            <person name="Barry K."/>
            <person name="Grigoriev I.V."/>
            <person name="Miller A.N."/>
            <person name="O'Donnell K."/>
            <person name="Stajich J.E."/>
            <person name="Bonito G."/>
        </authorList>
    </citation>
    <scope>NUCLEOTIDE SEQUENCE</scope>
    <source>
        <strain evidence="1">CK1249</strain>
    </source>
</reference>
<accession>A0A9P6M4X1</accession>
<dbReference type="OrthoDB" id="6474464at2759"/>
<dbReference type="GO" id="GO:0003830">
    <property type="term" value="F:beta-1,4-mannosylglycoprotein 4-beta-N-acetylglucosaminyltransferase activity"/>
    <property type="evidence" value="ECO:0007669"/>
    <property type="project" value="InterPro"/>
</dbReference>
<dbReference type="PANTHER" id="PTHR12224:SF0">
    <property type="entry name" value="BETA-1,4-MANNOSYL-GLYCOPROTEIN 4-BETA-N-ACETYLGLUCOSAMINYLTRANSFERASE"/>
    <property type="match status" value="1"/>
</dbReference>
<dbReference type="Pfam" id="PF04724">
    <property type="entry name" value="Glyco_transf_17"/>
    <property type="match status" value="2"/>
</dbReference>
<protein>
    <recommendedName>
        <fullName evidence="3">Glycosyltransferase family 17 protein</fullName>
    </recommendedName>
</protein>
<keyword evidence="2" id="KW-1185">Reference proteome</keyword>
<dbReference type="AlphaFoldDB" id="A0A9P6M4X1"/>
<organism evidence="1 2">
    <name type="scientific">Mortierella alpina</name>
    <name type="common">Oleaginous fungus</name>
    <name type="synonym">Mortierella renispora</name>
    <dbReference type="NCBI Taxonomy" id="64518"/>
    <lineage>
        <taxon>Eukaryota</taxon>
        <taxon>Fungi</taxon>
        <taxon>Fungi incertae sedis</taxon>
        <taxon>Mucoromycota</taxon>
        <taxon>Mortierellomycotina</taxon>
        <taxon>Mortierellomycetes</taxon>
        <taxon>Mortierellales</taxon>
        <taxon>Mortierellaceae</taxon>
        <taxon>Mortierella</taxon>
    </lineage>
</organism>
<dbReference type="Proteomes" id="UP000738359">
    <property type="component" value="Unassembled WGS sequence"/>
</dbReference>
<evidence type="ECO:0000313" key="2">
    <source>
        <dbReference type="Proteomes" id="UP000738359"/>
    </source>
</evidence>
<proteinExistence type="predicted"/>